<sequence length="526" mass="54432">MGYNLADLLESVAAAVPDREAVVTAAGADGEPERRLTHRQLDERADRLAHVLAGFGVGADDVVGLMLRNGNEYLEGMLACFKLRAVPANISYRATAAEVSSQLDGAGAVALLHEPELAGVVASAGHLGATLARGVAWEGALAAAPAGPVAVPGRSGDDRYLLYTGGTTGRPKGVVWRHEDLFHGALGGGTPDGDGPLTGPADLAAAAPTGRARYLPASPFTHGTGHWSALTALLGGGTVVCLREAGFDAARMLDVVVAEAVTCLVVVGDAFGRPILEALEGRCDLERMTPLNVILSGGATLAPATKTGLLRLLPWAIVVDGFGSSETGGQGQWVTYPGAPDAVDNRFRMGADSVVLDDDHRPLPPGSGRVGWLARRGHLPIGYVGDPEATRRTFLEVDGVRWAVPGDRAVQEADGTIVVHGRGSSTINTGGEKVQAEEVEAAVRTHPAVLDAVVVGVQDERWGEVVAAVVAVRPGTSVSVEEVAARCGRALAPHKLPRRLVVVDEVVRSPSGKPDLRWARAAASGS</sequence>
<dbReference type="PANTHER" id="PTHR43767">
    <property type="entry name" value="LONG-CHAIN-FATTY-ACID--COA LIGASE"/>
    <property type="match status" value="1"/>
</dbReference>
<reference evidence="3" key="1">
    <citation type="submission" date="2020-02" db="EMBL/GenBank/DDBJ databases">
        <authorList>
            <person name="Meier V. D."/>
        </authorList>
    </citation>
    <scope>NUCLEOTIDE SEQUENCE</scope>
    <source>
        <strain evidence="3">AVDCRST_MAG20</strain>
    </source>
</reference>
<dbReference type="PROSITE" id="PS00455">
    <property type="entry name" value="AMP_BINDING"/>
    <property type="match status" value="1"/>
</dbReference>
<dbReference type="InterPro" id="IPR042099">
    <property type="entry name" value="ANL_N_sf"/>
</dbReference>
<feature type="domain" description="AMP-binding enzyme C-terminal" evidence="2">
    <location>
        <begin position="438"/>
        <end position="513"/>
    </location>
</feature>
<evidence type="ECO:0000259" key="1">
    <source>
        <dbReference type="Pfam" id="PF00501"/>
    </source>
</evidence>
<dbReference type="Gene3D" id="3.30.300.30">
    <property type="match status" value="1"/>
</dbReference>
<gene>
    <name evidence="3" type="ORF">AVDCRST_MAG20-102</name>
</gene>
<proteinExistence type="predicted"/>
<dbReference type="SUPFAM" id="SSF56801">
    <property type="entry name" value="Acetyl-CoA synthetase-like"/>
    <property type="match status" value="1"/>
</dbReference>
<dbReference type="InterPro" id="IPR000873">
    <property type="entry name" value="AMP-dep_synth/lig_dom"/>
</dbReference>
<dbReference type="Gene3D" id="3.40.50.12780">
    <property type="entry name" value="N-terminal domain of ligase-like"/>
    <property type="match status" value="1"/>
</dbReference>
<evidence type="ECO:0008006" key="4">
    <source>
        <dbReference type="Google" id="ProtNLM"/>
    </source>
</evidence>
<organism evidence="3">
    <name type="scientific">uncultured Acidimicrobiales bacterium</name>
    <dbReference type="NCBI Taxonomy" id="310071"/>
    <lineage>
        <taxon>Bacteria</taxon>
        <taxon>Bacillati</taxon>
        <taxon>Actinomycetota</taxon>
        <taxon>Acidimicrobiia</taxon>
        <taxon>Acidimicrobiales</taxon>
        <taxon>environmental samples</taxon>
    </lineage>
</organism>
<dbReference type="Pfam" id="PF13193">
    <property type="entry name" value="AMP-binding_C"/>
    <property type="match status" value="1"/>
</dbReference>
<evidence type="ECO:0000259" key="2">
    <source>
        <dbReference type="Pfam" id="PF13193"/>
    </source>
</evidence>
<dbReference type="NCBIfam" id="NF005863">
    <property type="entry name" value="PRK07798.1"/>
    <property type="match status" value="1"/>
</dbReference>
<accession>A0A6J4H2E9</accession>
<feature type="domain" description="AMP-dependent synthetase/ligase" evidence="1">
    <location>
        <begin position="10"/>
        <end position="373"/>
    </location>
</feature>
<dbReference type="InterPro" id="IPR045851">
    <property type="entry name" value="AMP-bd_C_sf"/>
</dbReference>
<dbReference type="InterPro" id="IPR020845">
    <property type="entry name" value="AMP-binding_CS"/>
</dbReference>
<dbReference type="EMBL" id="CADCSY010000008">
    <property type="protein sequence ID" value="CAA9212321.1"/>
    <property type="molecule type" value="Genomic_DNA"/>
</dbReference>
<evidence type="ECO:0000313" key="3">
    <source>
        <dbReference type="EMBL" id="CAA9212321.1"/>
    </source>
</evidence>
<dbReference type="AlphaFoldDB" id="A0A6J4H2E9"/>
<dbReference type="GO" id="GO:0016878">
    <property type="term" value="F:acid-thiol ligase activity"/>
    <property type="evidence" value="ECO:0007669"/>
    <property type="project" value="UniProtKB-ARBA"/>
</dbReference>
<name>A0A6J4H2E9_9ACTN</name>
<dbReference type="InterPro" id="IPR025110">
    <property type="entry name" value="AMP-bd_C"/>
</dbReference>
<dbReference type="PANTHER" id="PTHR43767:SF1">
    <property type="entry name" value="NONRIBOSOMAL PEPTIDE SYNTHASE PES1 (EUROFUNG)-RELATED"/>
    <property type="match status" value="1"/>
</dbReference>
<dbReference type="Pfam" id="PF00501">
    <property type="entry name" value="AMP-binding"/>
    <property type="match status" value="1"/>
</dbReference>
<dbReference type="InterPro" id="IPR050237">
    <property type="entry name" value="ATP-dep_AMP-bd_enzyme"/>
</dbReference>
<protein>
    <recommendedName>
        <fullName evidence="4">Long-chain-fatty-acid--CoA ligase</fullName>
    </recommendedName>
</protein>